<proteinExistence type="predicted"/>
<evidence type="ECO:0000313" key="2">
    <source>
        <dbReference type="EMBL" id="OMO74004.1"/>
    </source>
</evidence>
<dbReference type="EMBL" id="AWUE01019373">
    <property type="protein sequence ID" value="OMO74004.1"/>
    <property type="molecule type" value="Genomic_DNA"/>
</dbReference>
<name>A0A1R3HUR7_9ROSI</name>
<organism evidence="2 3">
    <name type="scientific">Corchorus olitorius</name>
    <dbReference type="NCBI Taxonomy" id="93759"/>
    <lineage>
        <taxon>Eukaryota</taxon>
        <taxon>Viridiplantae</taxon>
        <taxon>Streptophyta</taxon>
        <taxon>Embryophyta</taxon>
        <taxon>Tracheophyta</taxon>
        <taxon>Spermatophyta</taxon>
        <taxon>Magnoliopsida</taxon>
        <taxon>eudicotyledons</taxon>
        <taxon>Gunneridae</taxon>
        <taxon>Pentapetalae</taxon>
        <taxon>rosids</taxon>
        <taxon>malvids</taxon>
        <taxon>Malvales</taxon>
        <taxon>Malvaceae</taxon>
        <taxon>Grewioideae</taxon>
        <taxon>Apeibeae</taxon>
        <taxon>Corchorus</taxon>
    </lineage>
</organism>
<evidence type="ECO:0000256" key="1">
    <source>
        <dbReference type="SAM" id="Phobius"/>
    </source>
</evidence>
<dbReference type="AlphaFoldDB" id="A0A1R3HUR7"/>
<protein>
    <submittedName>
        <fullName evidence="2">Laccase-14-like protein</fullName>
    </submittedName>
</protein>
<dbReference type="Proteomes" id="UP000187203">
    <property type="component" value="Unassembled WGS sequence"/>
</dbReference>
<gene>
    <name evidence="2" type="ORF">COLO4_26761</name>
</gene>
<accession>A0A1R3HUR7</accession>
<keyword evidence="1" id="KW-0812">Transmembrane</keyword>
<sequence>MEDRADNQISFNLRGEIQGERLRQEATGGRGTRQGQAQLSGWWREGAAAQILNFELEDNLQIWTLKNKRNCMEPTCFGGFGTLSQDTFGFSLVDYSIVNTELGLGSPTRTLSLKLDADSNYYKFSRITAELGRNETRAITILIQMLGNVAAGRLFEIPLPGIPMKLGLKESYMSKVVFISVLSLLILLLFSFLKG</sequence>
<comment type="caution">
    <text evidence="2">The sequence shown here is derived from an EMBL/GenBank/DDBJ whole genome shotgun (WGS) entry which is preliminary data.</text>
</comment>
<keyword evidence="3" id="KW-1185">Reference proteome</keyword>
<evidence type="ECO:0000313" key="3">
    <source>
        <dbReference type="Proteomes" id="UP000187203"/>
    </source>
</evidence>
<keyword evidence="1" id="KW-1133">Transmembrane helix</keyword>
<feature type="transmembrane region" description="Helical" evidence="1">
    <location>
        <begin position="172"/>
        <end position="193"/>
    </location>
</feature>
<reference evidence="3" key="1">
    <citation type="submission" date="2013-09" db="EMBL/GenBank/DDBJ databases">
        <title>Corchorus olitorius genome sequencing.</title>
        <authorList>
            <person name="Alam M."/>
            <person name="Haque M.S."/>
            <person name="Islam M.S."/>
            <person name="Emdad E.M."/>
            <person name="Islam M.M."/>
            <person name="Ahmed B."/>
            <person name="Halim A."/>
            <person name="Hossen Q.M.M."/>
            <person name="Hossain M.Z."/>
            <person name="Ahmed R."/>
            <person name="Khan M.M."/>
            <person name="Islam R."/>
            <person name="Rashid M.M."/>
            <person name="Khan S.A."/>
            <person name="Rahman M.S."/>
            <person name="Alam M."/>
            <person name="Yahiya A.S."/>
            <person name="Khan M.S."/>
            <person name="Azam M.S."/>
            <person name="Haque T."/>
            <person name="Lashkar M.Z.H."/>
            <person name="Akhand A.I."/>
            <person name="Morshed G."/>
            <person name="Roy S."/>
            <person name="Uddin K.S."/>
            <person name="Rabeya T."/>
            <person name="Hossain A.S."/>
            <person name="Chowdhury A."/>
            <person name="Snigdha A.R."/>
            <person name="Mortoza M.S."/>
            <person name="Matin S.A."/>
            <person name="Hoque S.M.E."/>
            <person name="Islam M.K."/>
            <person name="Roy D.K."/>
            <person name="Haider R."/>
            <person name="Moosa M.M."/>
            <person name="Elias S.M."/>
            <person name="Hasan A.M."/>
            <person name="Jahan S."/>
            <person name="Shafiuddin M."/>
            <person name="Mahmood N."/>
            <person name="Shommy N.S."/>
        </authorList>
    </citation>
    <scope>NUCLEOTIDE SEQUENCE [LARGE SCALE GENOMIC DNA]</scope>
    <source>
        <strain evidence="3">cv. O-4</strain>
    </source>
</reference>
<keyword evidence="1" id="KW-0472">Membrane</keyword>